<sequence>MTEDFFEKHELSLWIFACGISNVILLLLGGGGACFVVIISIQTFTGELSTEQFGISLTIIEVLMALAITLSNIFIFRGKPRALVVNKLIAYVQITSYFLFAIIFEHEDKWLGLFFGVLPLMSLWLMSTSKHRAFVGYHEALHKDPVGFRQKLLDRALS</sequence>
<dbReference type="EMBL" id="LT960612">
    <property type="protein sequence ID" value="SON51976.1"/>
    <property type="molecule type" value="Genomic_DNA"/>
</dbReference>
<dbReference type="KEGG" id="vta:B0365"/>
<reference evidence="2 3" key="1">
    <citation type="submission" date="2017-10" db="EMBL/GenBank/DDBJ databases">
        <authorList>
            <person name="Banno H."/>
            <person name="Chua N.-H."/>
        </authorList>
    </citation>
    <scope>NUCLEOTIDE SEQUENCE [LARGE SCALE GENOMIC DNA]</scope>
    <source>
        <strain evidence="2">Vibrio tapetis CECT4600</strain>
    </source>
</reference>
<keyword evidence="1" id="KW-0812">Transmembrane</keyword>
<dbReference type="Proteomes" id="UP000235828">
    <property type="component" value="Chromosome B"/>
</dbReference>
<name>A0A2N8ZJC9_9VIBR</name>
<feature type="transmembrane region" description="Helical" evidence="1">
    <location>
        <begin position="53"/>
        <end position="76"/>
    </location>
</feature>
<evidence type="ECO:0000313" key="2">
    <source>
        <dbReference type="EMBL" id="SON51976.1"/>
    </source>
</evidence>
<dbReference type="OrthoDB" id="6401816at2"/>
<dbReference type="RefSeq" id="WP_102524332.1">
    <property type="nucleotide sequence ID" value="NZ_LT960612.1"/>
</dbReference>
<proteinExistence type="predicted"/>
<keyword evidence="1" id="KW-1133">Transmembrane helix</keyword>
<accession>A0A2N8ZJC9</accession>
<protein>
    <submittedName>
        <fullName evidence="2">Uncharacterized protein</fullName>
    </submittedName>
</protein>
<keyword evidence="3" id="KW-1185">Reference proteome</keyword>
<evidence type="ECO:0000256" key="1">
    <source>
        <dbReference type="SAM" id="Phobius"/>
    </source>
</evidence>
<keyword evidence="1" id="KW-0472">Membrane</keyword>
<feature type="transmembrane region" description="Helical" evidence="1">
    <location>
        <begin position="12"/>
        <end position="41"/>
    </location>
</feature>
<dbReference type="AlphaFoldDB" id="A0A2N8ZJC9"/>
<feature type="transmembrane region" description="Helical" evidence="1">
    <location>
        <begin position="110"/>
        <end position="127"/>
    </location>
</feature>
<gene>
    <name evidence="2" type="ORF">VTAP4600_B0365</name>
</gene>
<evidence type="ECO:0000313" key="3">
    <source>
        <dbReference type="Proteomes" id="UP000235828"/>
    </source>
</evidence>
<organism evidence="2 3">
    <name type="scientific">Vibrio tapetis subsp. tapetis</name>
    <dbReference type="NCBI Taxonomy" id="1671868"/>
    <lineage>
        <taxon>Bacteria</taxon>
        <taxon>Pseudomonadati</taxon>
        <taxon>Pseudomonadota</taxon>
        <taxon>Gammaproteobacteria</taxon>
        <taxon>Vibrionales</taxon>
        <taxon>Vibrionaceae</taxon>
        <taxon>Vibrio</taxon>
    </lineage>
</organism>
<feature type="transmembrane region" description="Helical" evidence="1">
    <location>
        <begin position="88"/>
        <end position="104"/>
    </location>
</feature>